<keyword evidence="8" id="KW-1185">Reference proteome</keyword>
<dbReference type="Pfam" id="PF00990">
    <property type="entry name" value="GGDEF"/>
    <property type="match status" value="1"/>
</dbReference>
<dbReference type="GO" id="GO:0043709">
    <property type="term" value="P:cell adhesion involved in single-species biofilm formation"/>
    <property type="evidence" value="ECO:0007669"/>
    <property type="project" value="TreeGrafter"/>
</dbReference>
<dbReference type="CDD" id="cd00146">
    <property type="entry name" value="PKD"/>
    <property type="match status" value="1"/>
</dbReference>
<feature type="signal peptide" evidence="5">
    <location>
        <begin position="1"/>
        <end position="26"/>
    </location>
</feature>
<accession>A0A2K9NKA7</accession>
<evidence type="ECO:0000256" key="5">
    <source>
        <dbReference type="SAM" id="SignalP"/>
    </source>
</evidence>
<keyword evidence="5" id="KW-0732">Signal</keyword>
<keyword evidence="4" id="KW-1133">Transmembrane helix</keyword>
<evidence type="ECO:0000259" key="6">
    <source>
        <dbReference type="PROSITE" id="PS50887"/>
    </source>
</evidence>
<gene>
    <name evidence="7" type="ORF">C0V82_24350</name>
</gene>
<dbReference type="FunFam" id="3.30.70.270:FF:000001">
    <property type="entry name" value="Diguanylate cyclase domain protein"/>
    <property type="match status" value="1"/>
</dbReference>
<dbReference type="InterPro" id="IPR000160">
    <property type="entry name" value="GGDEF_dom"/>
</dbReference>
<evidence type="ECO:0000313" key="7">
    <source>
        <dbReference type="EMBL" id="AUN33483.1"/>
    </source>
</evidence>
<dbReference type="SUPFAM" id="SSF55073">
    <property type="entry name" value="Nucleotide cyclase"/>
    <property type="match status" value="1"/>
</dbReference>
<keyword evidence="4" id="KW-0812">Transmembrane</keyword>
<dbReference type="NCBIfam" id="TIGR00254">
    <property type="entry name" value="GGDEF"/>
    <property type="match status" value="1"/>
</dbReference>
<dbReference type="InterPro" id="IPR043128">
    <property type="entry name" value="Rev_trsase/Diguanyl_cyclase"/>
</dbReference>
<keyword evidence="7" id="KW-0614">Plasmid</keyword>
<dbReference type="CDD" id="cd01949">
    <property type="entry name" value="GGDEF"/>
    <property type="match status" value="1"/>
</dbReference>
<dbReference type="SUPFAM" id="SSF50998">
    <property type="entry name" value="Quinoprotein alcohol dehydrogenase-like"/>
    <property type="match status" value="1"/>
</dbReference>
<dbReference type="PANTHER" id="PTHR45138:SF9">
    <property type="entry name" value="DIGUANYLATE CYCLASE DGCM-RELATED"/>
    <property type="match status" value="1"/>
</dbReference>
<name>A0A2K9NKA7_9PROT</name>
<dbReference type="GO" id="GO:0052621">
    <property type="term" value="F:diguanylate cyclase activity"/>
    <property type="evidence" value="ECO:0007669"/>
    <property type="project" value="UniProtKB-EC"/>
</dbReference>
<dbReference type="Gene3D" id="2.130.10.10">
    <property type="entry name" value="YVTN repeat-like/Quinoprotein amine dehydrogenase"/>
    <property type="match status" value="5"/>
</dbReference>
<dbReference type="InterPro" id="IPR011123">
    <property type="entry name" value="Y_Y_Y"/>
</dbReference>
<dbReference type="PANTHER" id="PTHR45138">
    <property type="entry name" value="REGULATORY COMPONENTS OF SENSORY TRANSDUCTION SYSTEM"/>
    <property type="match status" value="1"/>
</dbReference>
<evidence type="ECO:0000256" key="3">
    <source>
        <dbReference type="SAM" id="MobiDB-lite"/>
    </source>
</evidence>
<dbReference type="InterPro" id="IPR011047">
    <property type="entry name" value="Quinoprotein_ADH-like_sf"/>
</dbReference>
<feature type="chain" id="PRO_5014811003" description="diguanylate cyclase" evidence="5">
    <location>
        <begin position="27"/>
        <end position="1070"/>
    </location>
</feature>
<dbReference type="PROSITE" id="PS50887">
    <property type="entry name" value="GGDEF"/>
    <property type="match status" value="1"/>
</dbReference>
<dbReference type="SUPFAM" id="SSF49299">
    <property type="entry name" value="PKD domain"/>
    <property type="match status" value="1"/>
</dbReference>
<proteinExistence type="predicted"/>
<reference evidence="7 8" key="1">
    <citation type="submission" date="2017-12" db="EMBL/GenBank/DDBJ databases">
        <title>Genomes of bacteria within cyanobacterial aggregates.</title>
        <authorList>
            <person name="Cai H."/>
        </authorList>
    </citation>
    <scope>NUCLEOTIDE SEQUENCE [LARGE SCALE GENOMIC DNA]</scope>
    <source>
        <strain evidence="7 8">TH16</strain>
        <plasmid evidence="7 8">unnamed1</plasmid>
    </source>
</reference>
<dbReference type="Gene3D" id="3.30.70.270">
    <property type="match status" value="1"/>
</dbReference>
<dbReference type="InterPro" id="IPR029787">
    <property type="entry name" value="Nucleotide_cyclase"/>
</dbReference>
<organism evidence="7 8">
    <name type="scientific">Niveispirillum cyanobacteriorum</name>
    <dbReference type="NCBI Taxonomy" id="1612173"/>
    <lineage>
        <taxon>Bacteria</taxon>
        <taxon>Pseudomonadati</taxon>
        <taxon>Pseudomonadota</taxon>
        <taxon>Alphaproteobacteria</taxon>
        <taxon>Rhodospirillales</taxon>
        <taxon>Azospirillaceae</taxon>
        <taxon>Niveispirillum</taxon>
    </lineage>
</organism>
<dbReference type="InterPro" id="IPR015943">
    <property type="entry name" value="WD40/YVTN_repeat-like_dom_sf"/>
</dbReference>
<feature type="domain" description="GGDEF" evidence="6">
    <location>
        <begin position="922"/>
        <end position="1055"/>
    </location>
</feature>
<dbReference type="SMART" id="SM00267">
    <property type="entry name" value="GGDEF"/>
    <property type="match status" value="1"/>
</dbReference>
<evidence type="ECO:0000256" key="4">
    <source>
        <dbReference type="SAM" id="Phobius"/>
    </source>
</evidence>
<dbReference type="SUPFAM" id="SSF63829">
    <property type="entry name" value="Calcium-dependent phosphotriesterase"/>
    <property type="match status" value="1"/>
</dbReference>
<dbReference type="EC" id="2.7.7.65" evidence="1"/>
<evidence type="ECO:0000313" key="8">
    <source>
        <dbReference type="Proteomes" id="UP000234752"/>
    </source>
</evidence>
<dbReference type="AlphaFoldDB" id="A0A2K9NKA7"/>
<dbReference type="InterPro" id="IPR013783">
    <property type="entry name" value="Ig-like_fold"/>
</dbReference>
<sequence>MPAMRRFHRLAVLFLCILFGVGSVKAADPVPGLHGDSYWNDRAEVLFERIGRGAGLPSDIVTAIAQDRAGFIWVGTPVGLTRFDGYRFRVFQPDSRDPSSLPDGYVNALHVDQRGRLWVGTNNGGVARFIPETESFARYPAGPGGLAHPTAYRFAEDREGNIWVALRSGLARLDADTGAAENYKIQDGGGSGGLPGNVVLDLLFDRQGTLWVATDRGLALRRQGHSAFEDAHDVLSLPSIPPDASITTLFEDARGRVWIGTRGGIVVCHDLETGISQSYDMARADGRIADRPQVRAIQDLRIDGDVRDRIWIATDPGGLLELDLDTGVLRSIHHDPAVLASISSDAVRAMLRDRSGLIWVATWGGGVNVHNPANQGILSIFSSPSHPDSPSEPQVRSILAASDGKVWLGFESKGIDILDPAKGDRVRLPPGGAPGQGLPRANVLSMAEEGTDTVWIGTQLGLARYSRATGQVRQVDLPGTLAGSPIHAILVRDGELWLATDGLVRFDPRSGAVTHFRHDPDDATTLADDRVRVLATAPDGRIWAGTHRGLHLIDPRTGHIRRVQNRSWDWSSLAHNYITGLIYDRQGRLWVGTLGGGVSVLGSDLSDERYRFTTLSQRHGLPGDSVQAMVMDDAGQIWVSTEDGLARIDPDTRAITAVGWDDGLGVRGTWVGSAARLQGGALLFGGREGLTVVRPAALRGWDYQPPLVVTEVRIDNEPIPAAALNLTALAPMETAIGAAKVAKPSQAAINLPAGAQTLTVGFAALDYAGPGSLRYSYTLDGFDKGWVEVDALGRLATYTNLPPGSYTLRLRATNKEGVWGSATRTVAITVLPSWYQTGLARIGAVVAVLALLGLVIQARTAALRRQRRWLERLVAQRTQDLVDANAELERLASTDALTGLLNRRRFDEAGLAEIDRAQRYGRPFSLLLVDLDHFKLVNDTFGHNAGDAALRAAAQRVLASVRTTDIVARYGGEELAVLLPETDEAEARVVAERIREMVAAKPVEHEGSVIGLTASVGGAQYGPQDNDLARLTGRVDAALYRAKQAGRNRVVFGDRDSGRGQQPTPLSAHQ</sequence>
<dbReference type="Pfam" id="PF07495">
    <property type="entry name" value="Y_Y_Y"/>
    <property type="match status" value="1"/>
</dbReference>
<protein>
    <recommendedName>
        <fullName evidence="1">diguanylate cyclase</fullName>
        <ecNumber evidence="1">2.7.7.65</ecNumber>
    </recommendedName>
</protein>
<dbReference type="InterPro" id="IPR050469">
    <property type="entry name" value="Diguanylate_Cyclase"/>
</dbReference>
<feature type="compositionally biased region" description="Polar residues" evidence="3">
    <location>
        <begin position="1059"/>
        <end position="1070"/>
    </location>
</feature>
<dbReference type="GO" id="GO:1902201">
    <property type="term" value="P:negative regulation of bacterial-type flagellum-dependent cell motility"/>
    <property type="evidence" value="ECO:0007669"/>
    <property type="project" value="TreeGrafter"/>
</dbReference>
<feature type="transmembrane region" description="Helical" evidence="4">
    <location>
        <begin position="838"/>
        <end position="858"/>
    </location>
</feature>
<dbReference type="InterPro" id="IPR011110">
    <property type="entry name" value="Reg_prop"/>
</dbReference>
<geneLocation type="plasmid" evidence="7 8">
    <name>unnamed1</name>
</geneLocation>
<dbReference type="Gene3D" id="2.60.40.10">
    <property type="entry name" value="Immunoglobulins"/>
    <property type="match status" value="1"/>
</dbReference>
<evidence type="ECO:0000256" key="2">
    <source>
        <dbReference type="ARBA" id="ARBA00034247"/>
    </source>
</evidence>
<dbReference type="EMBL" id="CP025613">
    <property type="protein sequence ID" value="AUN33483.1"/>
    <property type="molecule type" value="Genomic_DNA"/>
</dbReference>
<dbReference type="Pfam" id="PF07494">
    <property type="entry name" value="Reg_prop"/>
    <property type="match status" value="7"/>
</dbReference>
<dbReference type="KEGG" id="ncb:C0V82_24350"/>
<dbReference type="GO" id="GO:0005886">
    <property type="term" value="C:plasma membrane"/>
    <property type="evidence" value="ECO:0007669"/>
    <property type="project" value="TreeGrafter"/>
</dbReference>
<dbReference type="InterPro" id="IPR035986">
    <property type="entry name" value="PKD_dom_sf"/>
</dbReference>
<evidence type="ECO:0000256" key="1">
    <source>
        <dbReference type="ARBA" id="ARBA00012528"/>
    </source>
</evidence>
<dbReference type="Proteomes" id="UP000234752">
    <property type="component" value="Plasmid unnamed1"/>
</dbReference>
<feature type="region of interest" description="Disordered" evidence="3">
    <location>
        <begin position="1050"/>
        <end position="1070"/>
    </location>
</feature>
<keyword evidence="4" id="KW-0472">Membrane</keyword>
<comment type="catalytic activity">
    <reaction evidence="2">
        <text>2 GTP = 3',3'-c-di-GMP + 2 diphosphate</text>
        <dbReference type="Rhea" id="RHEA:24898"/>
        <dbReference type="ChEBI" id="CHEBI:33019"/>
        <dbReference type="ChEBI" id="CHEBI:37565"/>
        <dbReference type="ChEBI" id="CHEBI:58805"/>
        <dbReference type="EC" id="2.7.7.65"/>
    </reaction>
</comment>